<evidence type="ECO:0000313" key="1">
    <source>
        <dbReference type="EMBL" id="JAH97314.1"/>
    </source>
</evidence>
<reference evidence="1" key="2">
    <citation type="journal article" date="2015" name="Fish Shellfish Immunol.">
        <title>Early steps in the European eel (Anguilla anguilla)-Vibrio vulnificus interaction in the gills: Role of the RtxA13 toxin.</title>
        <authorList>
            <person name="Callol A."/>
            <person name="Pajuelo D."/>
            <person name="Ebbesson L."/>
            <person name="Teles M."/>
            <person name="MacKenzie S."/>
            <person name="Amaro C."/>
        </authorList>
    </citation>
    <scope>NUCLEOTIDE SEQUENCE</scope>
</reference>
<name>A0A0E9X419_ANGAN</name>
<dbReference type="EMBL" id="GBXM01011263">
    <property type="protein sequence ID" value="JAH97314.1"/>
    <property type="molecule type" value="Transcribed_RNA"/>
</dbReference>
<sequence>MQSCFISSCKLIENIMDGFSVISSFEKINITRHYCCLHIKKFFVNKDFWHKKVLTIQKPDGTDV</sequence>
<proteinExistence type="predicted"/>
<accession>A0A0E9X419</accession>
<organism evidence="1">
    <name type="scientific">Anguilla anguilla</name>
    <name type="common">European freshwater eel</name>
    <name type="synonym">Muraena anguilla</name>
    <dbReference type="NCBI Taxonomy" id="7936"/>
    <lineage>
        <taxon>Eukaryota</taxon>
        <taxon>Metazoa</taxon>
        <taxon>Chordata</taxon>
        <taxon>Craniata</taxon>
        <taxon>Vertebrata</taxon>
        <taxon>Euteleostomi</taxon>
        <taxon>Actinopterygii</taxon>
        <taxon>Neopterygii</taxon>
        <taxon>Teleostei</taxon>
        <taxon>Anguilliformes</taxon>
        <taxon>Anguillidae</taxon>
        <taxon>Anguilla</taxon>
    </lineage>
</organism>
<protein>
    <submittedName>
        <fullName evidence="1">Uncharacterized protein</fullName>
    </submittedName>
</protein>
<reference evidence="1" key="1">
    <citation type="submission" date="2014-11" db="EMBL/GenBank/DDBJ databases">
        <authorList>
            <person name="Amaro Gonzalez C."/>
        </authorList>
    </citation>
    <scope>NUCLEOTIDE SEQUENCE</scope>
</reference>
<dbReference type="AlphaFoldDB" id="A0A0E9X419"/>